<gene>
    <name evidence="1" type="ORF">E2C01_053843</name>
</gene>
<evidence type="ECO:0000313" key="2">
    <source>
        <dbReference type="Proteomes" id="UP000324222"/>
    </source>
</evidence>
<reference evidence="1 2" key="1">
    <citation type="submission" date="2019-05" db="EMBL/GenBank/DDBJ databases">
        <title>Another draft genome of Portunus trituberculatus and its Hox gene families provides insights of decapod evolution.</title>
        <authorList>
            <person name="Jeong J.-H."/>
            <person name="Song I."/>
            <person name="Kim S."/>
            <person name="Choi T."/>
            <person name="Kim D."/>
            <person name="Ryu S."/>
            <person name="Kim W."/>
        </authorList>
    </citation>
    <scope>NUCLEOTIDE SEQUENCE [LARGE SCALE GENOMIC DNA]</scope>
    <source>
        <tissue evidence="1">Muscle</tissue>
    </source>
</reference>
<name>A0A5B7GR52_PORTR</name>
<proteinExistence type="predicted"/>
<keyword evidence="2" id="KW-1185">Reference proteome</keyword>
<organism evidence="1 2">
    <name type="scientific">Portunus trituberculatus</name>
    <name type="common">Swimming crab</name>
    <name type="synonym">Neptunus trituberculatus</name>
    <dbReference type="NCBI Taxonomy" id="210409"/>
    <lineage>
        <taxon>Eukaryota</taxon>
        <taxon>Metazoa</taxon>
        <taxon>Ecdysozoa</taxon>
        <taxon>Arthropoda</taxon>
        <taxon>Crustacea</taxon>
        <taxon>Multicrustacea</taxon>
        <taxon>Malacostraca</taxon>
        <taxon>Eumalacostraca</taxon>
        <taxon>Eucarida</taxon>
        <taxon>Decapoda</taxon>
        <taxon>Pleocyemata</taxon>
        <taxon>Brachyura</taxon>
        <taxon>Eubrachyura</taxon>
        <taxon>Portunoidea</taxon>
        <taxon>Portunidae</taxon>
        <taxon>Portuninae</taxon>
        <taxon>Portunus</taxon>
    </lineage>
</organism>
<evidence type="ECO:0000313" key="1">
    <source>
        <dbReference type="EMBL" id="MPC59815.1"/>
    </source>
</evidence>
<accession>A0A5B7GR52</accession>
<comment type="caution">
    <text evidence="1">The sequence shown here is derived from an EMBL/GenBank/DDBJ whole genome shotgun (WGS) entry which is preliminary data.</text>
</comment>
<dbReference type="EMBL" id="VSRR010016900">
    <property type="protein sequence ID" value="MPC59815.1"/>
    <property type="molecule type" value="Genomic_DNA"/>
</dbReference>
<dbReference type="Proteomes" id="UP000324222">
    <property type="component" value="Unassembled WGS sequence"/>
</dbReference>
<dbReference type="AlphaFoldDB" id="A0A5B7GR52"/>
<protein>
    <submittedName>
        <fullName evidence="1">Uncharacterized protein</fullName>
    </submittedName>
</protein>
<sequence length="95" mass="11037">MNRVHARTKGRLWFDVSTGHEVGTRPRPCQQLRKERTPKTTLLFELQYRFSFGGEHDMDVLRESGSSPSRDGCKEALRVTALQQLTPSQYNCRRK</sequence>